<dbReference type="Proteomes" id="UP000307201">
    <property type="component" value="Unassembled WGS sequence"/>
</dbReference>
<accession>A0A5R9C0J6</accession>
<dbReference type="EMBL" id="VBTE01000037">
    <property type="protein sequence ID" value="TLQ06180.1"/>
    <property type="molecule type" value="Genomic_DNA"/>
</dbReference>
<proteinExistence type="predicted"/>
<protein>
    <submittedName>
        <fullName evidence="1">Uncharacterized protein</fullName>
    </submittedName>
</protein>
<evidence type="ECO:0000313" key="1">
    <source>
        <dbReference type="EMBL" id="TLQ06180.1"/>
    </source>
</evidence>
<name>A0A5R9C0J6_9LACT</name>
<dbReference type="AlphaFoldDB" id="A0A5R9C0J6"/>
<sequence length="199" mass="23419">MLYNNAEQNQQVDIFDLTRSKPKPKKKKKKKITKESNRLALESLDLSLSDLYDSVHDLCICSTNIRNNIDVHPSVLGDKFFKVYHFTIVCLDNLSLIKSKIDKSTYYFLNYTFMRIQGICNNYFFAESSKVSNAKGDLTTACFQILDHLVRTDLVDYKKDFPDMPDTKHKAHYKNWVKQVDHFLPESESEIDNRYIHRY</sequence>
<comment type="caution">
    <text evidence="1">The sequence shown here is derived from an EMBL/GenBank/DDBJ whole genome shotgun (WGS) entry which is preliminary data.</text>
</comment>
<evidence type="ECO:0000313" key="2">
    <source>
        <dbReference type="Proteomes" id="UP000307201"/>
    </source>
</evidence>
<organism evidence="1 2">
    <name type="scientific">Marinilactibacillus psychrotolerans</name>
    <dbReference type="NCBI Taxonomy" id="191770"/>
    <lineage>
        <taxon>Bacteria</taxon>
        <taxon>Bacillati</taxon>
        <taxon>Bacillota</taxon>
        <taxon>Bacilli</taxon>
        <taxon>Lactobacillales</taxon>
        <taxon>Carnobacteriaceae</taxon>
        <taxon>Marinilactibacillus</taxon>
    </lineage>
</organism>
<reference evidence="1 2" key="1">
    <citation type="submission" date="2019-05" db="EMBL/GenBank/DDBJ databases">
        <title>The metagenome of a microbial culture collection derived from dairy environment covers the genomic content of the human microbiome.</title>
        <authorList>
            <person name="Roder T."/>
            <person name="Wuthrich D."/>
            <person name="Sattari Z."/>
            <person name="Von Ah U."/>
            <person name="Bar C."/>
            <person name="Ronchi F."/>
            <person name="Macpherson A.J."/>
            <person name="Ganal-Vonarburg S.C."/>
            <person name="Bruggmann R."/>
            <person name="Vergeres G."/>
        </authorList>
    </citation>
    <scope>NUCLEOTIDE SEQUENCE [LARGE SCALE GENOMIC DNA]</scope>
    <source>
        <strain evidence="1 2">FAM 24235</strain>
    </source>
</reference>
<dbReference type="RefSeq" id="WP_138472634.1">
    <property type="nucleotide sequence ID" value="NZ_VBTE01000037.1"/>
</dbReference>
<gene>
    <name evidence="1" type="ORF">FEZ48_10785</name>
</gene>